<dbReference type="Pfam" id="PF20181">
    <property type="entry name" value="DUF6544"/>
    <property type="match status" value="1"/>
</dbReference>
<proteinExistence type="predicted"/>
<protein>
    <submittedName>
        <fullName evidence="1">Uncharacterized protein</fullName>
    </submittedName>
</protein>
<organism evidence="1 2">
    <name type="scientific">Devosia salina</name>
    <dbReference type="NCBI Taxonomy" id="2860336"/>
    <lineage>
        <taxon>Bacteria</taxon>
        <taxon>Pseudomonadati</taxon>
        <taxon>Pseudomonadota</taxon>
        <taxon>Alphaproteobacteria</taxon>
        <taxon>Hyphomicrobiales</taxon>
        <taxon>Devosiaceae</taxon>
        <taxon>Devosia</taxon>
    </lineage>
</organism>
<dbReference type="EMBL" id="CP080590">
    <property type="protein sequence ID" value="QYO77412.1"/>
    <property type="molecule type" value="Genomic_DNA"/>
</dbReference>
<name>A0ABX8WFF5_9HYPH</name>
<dbReference type="RefSeq" id="WP_220305869.1">
    <property type="nucleotide sequence ID" value="NZ_CP080590.1"/>
</dbReference>
<reference evidence="1 2" key="1">
    <citation type="submission" date="2021-08" db="EMBL/GenBank/DDBJ databases">
        <title>Devosia salina sp. nov., isolated from the South China Sea sediment.</title>
        <authorList>
            <person name="Zhou Z."/>
        </authorList>
    </citation>
    <scope>NUCLEOTIDE SEQUENCE [LARGE SCALE GENOMIC DNA]</scope>
    <source>
        <strain evidence="1 2">SCS-3</strain>
    </source>
</reference>
<dbReference type="Proteomes" id="UP000825799">
    <property type="component" value="Chromosome"/>
</dbReference>
<evidence type="ECO:0000313" key="1">
    <source>
        <dbReference type="EMBL" id="QYO77412.1"/>
    </source>
</evidence>
<evidence type="ECO:0000313" key="2">
    <source>
        <dbReference type="Proteomes" id="UP000825799"/>
    </source>
</evidence>
<sequence length="267" mass="28594">MLIVGVVVVGLVLVAVFRSVQFAQGIEAQRRQLLAVQASGPVDIAALPDLVRAFAERNGGRRGGPETMVMQQQAEMRLAPDQAYFELAAEQVFATRRPGFVWQARGKMASVVPVSVVDSYVDGIGTLEARVGGVLTVAQSVGPETARGEAMRYLAELPFNPDAILNAPDLHWEQVDADTVAVSLETIGGLARVLLHFDAAGDVIAASAADRPRDVDGTTVPTPWLGHFSSYDVIGGYRLPLTAEVAWQLPAGEFVYWRGHITAFGAE</sequence>
<dbReference type="InterPro" id="IPR046674">
    <property type="entry name" value="DUF6544"/>
</dbReference>
<keyword evidence="2" id="KW-1185">Reference proteome</keyword>
<accession>A0ABX8WFF5</accession>
<gene>
    <name evidence="1" type="ORF">K1X15_02195</name>
</gene>